<dbReference type="InterPro" id="IPR013087">
    <property type="entry name" value="Znf_C2H2_type"/>
</dbReference>
<evidence type="ECO:0000256" key="3">
    <source>
        <dbReference type="ARBA" id="ARBA00022833"/>
    </source>
</evidence>
<dbReference type="Gene3D" id="3.30.160.60">
    <property type="entry name" value="Classic Zinc Finger"/>
    <property type="match status" value="1"/>
</dbReference>
<dbReference type="Pfam" id="PF13920">
    <property type="entry name" value="zf-C3HC4_3"/>
    <property type="match status" value="1"/>
</dbReference>
<feature type="domain" description="RING-type" evidence="6">
    <location>
        <begin position="231"/>
        <end position="269"/>
    </location>
</feature>
<dbReference type="InterPro" id="IPR013083">
    <property type="entry name" value="Znf_RING/FYVE/PHD"/>
</dbReference>
<evidence type="ECO:0000259" key="6">
    <source>
        <dbReference type="PROSITE" id="PS50089"/>
    </source>
</evidence>
<dbReference type="SUPFAM" id="SSF57850">
    <property type="entry name" value="RING/U-box"/>
    <property type="match status" value="1"/>
</dbReference>
<dbReference type="PANTHER" id="PTHR23041:SF78">
    <property type="entry name" value="E3 UBIQUITIN-PROTEIN LIGASE RNF4"/>
    <property type="match status" value="1"/>
</dbReference>
<dbReference type="Proteomes" id="UP000623467">
    <property type="component" value="Unassembled WGS sequence"/>
</dbReference>
<evidence type="ECO:0000256" key="4">
    <source>
        <dbReference type="PROSITE-ProRule" id="PRU00175"/>
    </source>
</evidence>
<dbReference type="InterPro" id="IPR001841">
    <property type="entry name" value="Znf_RING"/>
</dbReference>
<dbReference type="SMART" id="SM00355">
    <property type="entry name" value="ZnF_C2H2"/>
    <property type="match status" value="3"/>
</dbReference>
<dbReference type="InterPro" id="IPR047134">
    <property type="entry name" value="RNF4"/>
</dbReference>
<feature type="region of interest" description="Disordered" evidence="5">
    <location>
        <begin position="198"/>
        <end position="222"/>
    </location>
</feature>
<dbReference type="PROSITE" id="PS50089">
    <property type="entry name" value="ZF_RING_2"/>
    <property type="match status" value="1"/>
</dbReference>
<evidence type="ECO:0000256" key="5">
    <source>
        <dbReference type="SAM" id="MobiDB-lite"/>
    </source>
</evidence>
<evidence type="ECO:0000256" key="2">
    <source>
        <dbReference type="ARBA" id="ARBA00022771"/>
    </source>
</evidence>
<accession>A0A8H7CQB6</accession>
<dbReference type="EMBL" id="JACAZH010000019">
    <property type="protein sequence ID" value="KAF7346255.1"/>
    <property type="molecule type" value="Genomic_DNA"/>
</dbReference>
<keyword evidence="2 4" id="KW-0863">Zinc-finger</keyword>
<gene>
    <name evidence="7" type="ORF">MSAN_01852700</name>
</gene>
<dbReference type="OrthoDB" id="6270329at2759"/>
<name>A0A8H7CQB6_9AGAR</name>
<evidence type="ECO:0000313" key="7">
    <source>
        <dbReference type="EMBL" id="KAF7346255.1"/>
    </source>
</evidence>
<dbReference type="InterPro" id="IPR017907">
    <property type="entry name" value="Znf_RING_CS"/>
</dbReference>
<keyword evidence="3" id="KW-0862">Zinc</keyword>
<keyword evidence="8" id="KW-1185">Reference proteome</keyword>
<comment type="caution">
    <text evidence="7">The sequence shown here is derived from an EMBL/GenBank/DDBJ whole genome shotgun (WGS) entry which is preliminary data.</text>
</comment>
<proteinExistence type="predicted"/>
<keyword evidence="1" id="KW-0479">Metal-binding</keyword>
<protein>
    <submittedName>
        <fullName evidence="7">RING-type domain-containing protein</fullName>
    </submittedName>
</protein>
<dbReference type="PANTHER" id="PTHR23041">
    <property type="entry name" value="RING FINGER DOMAIN-CONTAINING"/>
    <property type="match status" value="1"/>
</dbReference>
<evidence type="ECO:0000313" key="8">
    <source>
        <dbReference type="Proteomes" id="UP000623467"/>
    </source>
</evidence>
<dbReference type="PROSITE" id="PS00028">
    <property type="entry name" value="ZINC_FINGER_C2H2_1"/>
    <property type="match status" value="1"/>
</dbReference>
<dbReference type="SMART" id="SM00184">
    <property type="entry name" value="RING"/>
    <property type="match status" value="1"/>
</dbReference>
<dbReference type="PROSITE" id="PS00518">
    <property type="entry name" value="ZF_RING_1"/>
    <property type="match status" value="1"/>
</dbReference>
<dbReference type="GO" id="GO:0008270">
    <property type="term" value="F:zinc ion binding"/>
    <property type="evidence" value="ECO:0007669"/>
    <property type="project" value="UniProtKB-KW"/>
</dbReference>
<evidence type="ECO:0000256" key="1">
    <source>
        <dbReference type="ARBA" id="ARBA00022723"/>
    </source>
</evidence>
<dbReference type="Gene3D" id="3.30.40.10">
    <property type="entry name" value="Zinc/RING finger domain, C3HC4 (zinc finger)"/>
    <property type="match status" value="1"/>
</dbReference>
<reference evidence="7" key="1">
    <citation type="submission" date="2020-05" db="EMBL/GenBank/DDBJ databases">
        <title>Mycena genomes resolve the evolution of fungal bioluminescence.</title>
        <authorList>
            <person name="Tsai I.J."/>
        </authorList>
    </citation>
    <scope>NUCLEOTIDE SEQUENCE</scope>
    <source>
        <strain evidence="7">160909Yilan</strain>
    </source>
</reference>
<dbReference type="AlphaFoldDB" id="A0A8H7CQB6"/>
<sequence length="283" mass="32276">MTAQPAMGSHLHLYHQPVLSHLKLAVTSLPQQTSLHNMPYFGFEINTEECYCAICDLYFSSLEQRAEHIQESEMHPECDYCKRRYLNKNTLRNHYIYSKHHHYCASCEVEFKTPSGLRYHIEHAPIHCDDSDDEEGYNNEVYDEHGKSGKFSLTEWEDEMGLLTYPDECESGAHCDTDDDSDDSWEAYDDYDYDDAEDLNSTEEELENDSSEDEDAEGDDDEEDVVAQFVCPMCQDKPNSVACTPCGHLFCSPCITSALKHTNACPVCSEAGAVEQLRKIFLA</sequence>
<organism evidence="7 8">
    <name type="scientific">Mycena sanguinolenta</name>
    <dbReference type="NCBI Taxonomy" id="230812"/>
    <lineage>
        <taxon>Eukaryota</taxon>
        <taxon>Fungi</taxon>
        <taxon>Dikarya</taxon>
        <taxon>Basidiomycota</taxon>
        <taxon>Agaricomycotina</taxon>
        <taxon>Agaricomycetes</taxon>
        <taxon>Agaricomycetidae</taxon>
        <taxon>Agaricales</taxon>
        <taxon>Marasmiineae</taxon>
        <taxon>Mycenaceae</taxon>
        <taxon>Mycena</taxon>
    </lineage>
</organism>